<organism evidence="1">
    <name type="scientific">mine drainage metagenome</name>
    <dbReference type="NCBI Taxonomy" id="410659"/>
    <lineage>
        <taxon>unclassified sequences</taxon>
        <taxon>metagenomes</taxon>
        <taxon>ecological metagenomes</taxon>
    </lineage>
</organism>
<dbReference type="AlphaFoldDB" id="A0A1J5RER6"/>
<evidence type="ECO:0008006" key="2">
    <source>
        <dbReference type="Google" id="ProtNLM"/>
    </source>
</evidence>
<protein>
    <recommendedName>
        <fullName evidence="2">DUF1150 family protein</fullName>
    </recommendedName>
</protein>
<accession>A0A1J5RER6</accession>
<sequence>MTIRIAPRSDASVRAMSQQDLAAWGMENVAYIKRVLINHEVGWSIHGADGAHIGLSLDRDRAFAAVRQQSLFPVSVH</sequence>
<dbReference type="InterPro" id="IPR009531">
    <property type="entry name" value="DUF1150"/>
</dbReference>
<dbReference type="Pfam" id="PF06620">
    <property type="entry name" value="DUF1150"/>
    <property type="match status" value="1"/>
</dbReference>
<dbReference type="EMBL" id="MLJW01000183">
    <property type="protein sequence ID" value="OIQ94600.1"/>
    <property type="molecule type" value="Genomic_DNA"/>
</dbReference>
<evidence type="ECO:0000313" key="1">
    <source>
        <dbReference type="EMBL" id="OIQ94600.1"/>
    </source>
</evidence>
<proteinExistence type="predicted"/>
<gene>
    <name evidence="1" type="ORF">GALL_234570</name>
</gene>
<name>A0A1J5RER6_9ZZZZ</name>
<comment type="caution">
    <text evidence="1">The sequence shown here is derived from an EMBL/GenBank/DDBJ whole genome shotgun (WGS) entry which is preliminary data.</text>
</comment>
<reference evidence="1" key="1">
    <citation type="submission" date="2016-10" db="EMBL/GenBank/DDBJ databases">
        <title>Sequence of Gallionella enrichment culture.</title>
        <authorList>
            <person name="Poehlein A."/>
            <person name="Muehling M."/>
            <person name="Daniel R."/>
        </authorList>
    </citation>
    <scope>NUCLEOTIDE SEQUENCE</scope>
</reference>